<feature type="transmembrane region" description="Helical" evidence="1">
    <location>
        <begin position="124"/>
        <end position="146"/>
    </location>
</feature>
<gene>
    <name evidence="3" type="ORF">CNR27_01350</name>
</gene>
<keyword evidence="1" id="KW-0812">Transmembrane</keyword>
<feature type="domain" description="DUF2231" evidence="2">
    <location>
        <begin position="25"/>
        <end position="158"/>
    </location>
</feature>
<proteinExistence type="predicted"/>
<evidence type="ECO:0000256" key="1">
    <source>
        <dbReference type="SAM" id="Phobius"/>
    </source>
</evidence>
<keyword evidence="4" id="KW-1185">Reference proteome</keyword>
<evidence type="ECO:0000313" key="3">
    <source>
        <dbReference type="EMBL" id="ATD66263.1"/>
    </source>
</evidence>
<keyword evidence="1" id="KW-0472">Membrane</keyword>
<dbReference type="EMBL" id="CP023406">
    <property type="protein sequence ID" value="ATD66263.1"/>
    <property type="molecule type" value="Genomic_DNA"/>
</dbReference>
<dbReference type="InterPro" id="IPR019251">
    <property type="entry name" value="DUF2231_TM"/>
</dbReference>
<dbReference type="Pfam" id="PF09990">
    <property type="entry name" value="DUF2231"/>
    <property type="match status" value="1"/>
</dbReference>
<dbReference type="OrthoDB" id="2873672at2"/>
<evidence type="ECO:0000313" key="4">
    <source>
        <dbReference type="Proteomes" id="UP000218968"/>
    </source>
</evidence>
<organism evidence="3 4">
    <name type="scientific">Luteimonas chenhongjianii</name>
    <dbReference type="NCBI Taxonomy" id="2006110"/>
    <lineage>
        <taxon>Bacteria</taxon>
        <taxon>Pseudomonadati</taxon>
        <taxon>Pseudomonadota</taxon>
        <taxon>Gammaproteobacteria</taxon>
        <taxon>Lysobacterales</taxon>
        <taxon>Lysobacteraceae</taxon>
        <taxon>Luteimonas</taxon>
    </lineage>
</organism>
<reference evidence="4" key="1">
    <citation type="submission" date="2017-09" db="EMBL/GenBank/DDBJ databases">
        <title>Luteimonas liuhanmingii sp.nov., isolated from the intestinal contents of Tibetan Plateau Pika in Yushu, Qinghai Province, China.</title>
        <authorList>
            <person name="Gui Z."/>
        </authorList>
    </citation>
    <scope>NUCLEOTIDE SEQUENCE [LARGE SCALE GENOMIC DNA]</scope>
    <source>
        <strain evidence="4">100111</strain>
    </source>
</reference>
<keyword evidence="1" id="KW-1133">Transmembrane helix</keyword>
<dbReference type="KEGG" id="lum:CNR27_01350"/>
<sequence>MRRDLKQPVPDTRSHTVESVLAIAKHPIHPMLVTFPIAFLSMVVVTDVLFLWLGAAFWAELSLWLNVGGLGFGLLAGVVGTFDMMSIRVVRRHVSAWNHFIVAVMVLAIATLGVWLRLPDPVAAVWPWGLLSSAVMAGLVGVAGWLGGTLSFRHGVGVYGDEEADAADGPDPDRKPPAE</sequence>
<dbReference type="Proteomes" id="UP000218968">
    <property type="component" value="Chromosome"/>
</dbReference>
<evidence type="ECO:0000259" key="2">
    <source>
        <dbReference type="Pfam" id="PF09990"/>
    </source>
</evidence>
<dbReference type="AlphaFoldDB" id="A0A290XB15"/>
<feature type="transmembrane region" description="Helical" evidence="1">
    <location>
        <begin position="96"/>
        <end position="118"/>
    </location>
</feature>
<feature type="transmembrane region" description="Helical" evidence="1">
    <location>
        <begin position="32"/>
        <end position="57"/>
    </location>
</feature>
<feature type="transmembrane region" description="Helical" evidence="1">
    <location>
        <begin position="63"/>
        <end position="84"/>
    </location>
</feature>
<protein>
    <recommendedName>
        <fullName evidence="2">DUF2231 domain-containing protein</fullName>
    </recommendedName>
</protein>
<accession>A0A290XB15</accession>
<name>A0A290XB15_9GAMM</name>